<keyword evidence="3" id="KW-0472">Membrane</keyword>
<feature type="transmembrane region" description="Helical" evidence="3">
    <location>
        <begin position="156"/>
        <end position="173"/>
    </location>
</feature>
<evidence type="ECO:0000313" key="4">
    <source>
        <dbReference type="EMBL" id="RAZ81505.1"/>
    </source>
</evidence>
<dbReference type="Gene3D" id="1.10.1760.20">
    <property type="match status" value="1"/>
</dbReference>
<proteinExistence type="predicted"/>
<dbReference type="EMBL" id="QLZR01000001">
    <property type="protein sequence ID" value="RAZ81505.1"/>
    <property type="molecule type" value="Genomic_DNA"/>
</dbReference>
<dbReference type="GO" id="GO:0016020">
    <property type="term" value="C:membrane"/>
    <property type="evidence" value="ECO:0007669"/>
    <property type="project" value="InterPro"/>
</dbReference>
<dbReference type="AlphaFoldDB" id="A0A365L804"/>
<sequence length="185" mass="19525">MQKTTAPTRVSSKSTFDLILTSMAIALVFVATLLLNIRLPIAANGGLVHLGTAMLFIIAMLFGPKKAALAGAFGMGLFDLVSGWTAWAPISFIARGLQGYIVGQIAWSASRMGGSKAFNIFGAIASIPVMLAVYYIGEAIIFSNLIIPAASIPGNLVQNVVGIIVAIPVVIVLKKVPFFKRGFQK</sequence>
<feature type="transmembrane region" description="Helical" evidence="3">
    <location>
        <begin position="18"/>
        <end position="35"/>
    </location>
</feature>
<feature type="transmembrane region" description="Helical" evidence="3">
    <location>
        <begin position="47"/>
        <end position="64"/>
    </location>
</feature>
<accession>A0A365L804</accession>
<comment type="caution">
    <text evidence="4">The sequence shown here is derived from an EMBL/GenBank/DDBJ whole genome shotgun (WGS) entry which is preliminary data.</text>
</comment>
<dbReference type="PANTHER" id="PTHR37815">
    <property type="entry name" value="UPF0397 PROTEIN BC_2624-RELATED"/>
    <property type="match status" value="1"/>
</dbReference>
<dbReference type="InterPro" id="IPR009825">
    <property type="entry name" value="ECF_substrate-spec-like"/>
</dbReference>
<dbReference type="Pfam" id="PF07155">
    <property type="entry name" value="ECF-ribofla_trS"/>
    <property type="match status" value="1"/>
</dbReference>
<reference evidence="4 5" key="1">
    <citation type="submission" date="2018-06" db="EMBL/GenBank/DDBJ databases">
        <title>The draft genome sequences of strains SCU63 and S1.</title>
        <authorList>
            <person name="Gan L."/>
        </authorList>
    </citation>
    <scope>NUCLEOTIDE SEQUENCE [LARGE SCALE GENOMIC DNA]</scope>
    <source>
        <strain evidence="4 5">SCU63</strain>
    </source>
</reference>
<feature type="transmembrane region" description="Helical" evidence="3">
    <location>
        <begin position="84"/>
        <end position="105"/>
    </location>
</feature>
<evidence type="ECO:0000313" key="5">
    <source>
        <dbReference type="Proteomes" id="UP000251002"/>
    </source>
</evidence>
<keyword evidence="2 3" id="KW-1133">Transmembrane helix</keyword>
<evidence type="ECO:0000256" key="2">
    <source>
        <dbReference type="ARBA" id="ARBA00022989"/>
    </source>
</evidence>
<evidence type="ECO:0000256" key="1">
    <source>
        <dbReference type="ARBA" id="ARBA00022692"/>
    </source>
</evidence>
<keyword evidence="1 3" id="KW-0812">Transmembrane</keyword>
<evidence type="ECO:0000256" key="3">
    <source>
        <dbReference type="SAM" id="Phobius"/>
    </source>
</evidence>
<name>A0A365L804_9BACL</name>
<dbReference type="RefSeq" id="WP_112222134.1">
    <property type="nucleotide sequence ID" value="NZ_CP196859.1"/>
</dbReference>
<keyword evidence="5" id="KW-1185">Reference proteome</keyword>
<protein>
    <submittedName>
        <fullName evidence="4">ECF transporter S component</fullName>
    </submittedName>
</protein>
<organism evidence="4 5">
    <name type="scientific">Planococcus halotolerans</name>
    <dbReference type="NCBI Taxonomy" id="2233542"/>
    <lineage>
        <taxon>Bacteria</taxon>
        <taxon>Bacillati</taxon>
        <taxon>Bacillota</taxon>
        <taxon>Bacilli</taxon>
        <taxon>Bacillales</taxon>
        <taxon>Caryophanaceae</taxon>
        <taxon>Planococcus</taxon>
    </lineage>
</organism>
<dbReference type="PANTHER" id="PTHR37815:SF3">
    <property type="entry name" value="UPF0397 PROTEIN SPR0429"/>
    <property type="match status" value="1"/>
</dbReference>
<dbReference type="Proteomes" id="UP000251002">
    <property type="component" value="Unassembled WGS sequence"/>
</dbReference>
<gene>
    <name evidence="4" type="ORF">DP120_04320</name>
</gene>
<feature type="transmembrane region" description="Helical" evidence="3">
    <location>
        <begin position="117"/>
        <end position="136"/>
    </location>
</feature>